<reference evidence="3 4" key="1">
    <citation type="submission" date="2021-08" db="EMBL/GenBank/DDBJ databases">
        <authorList>
            <person name="Tuo L."/>
        </authorList>
    </citation>
    <scope>NUCLEOTIDE SEQUENCE [LARGE SCALE GENOMIC DNA]</scope>
    <source>
        <strain evidence="3 4">JCM 31229</strain>
    </source>
</reference>
<dbReference type="InterPro" id="IPR011105">
    <property type="entry name" value="Cell_wall_hydrolase_SleB"/>
</dbReference>
<proteinExistence type="predicted"/>
<dbReference type="Proteomes" id="UP000706039">
    <property type="component" value="Unassembled WGS sequence"/>
</dbReference>
<sequence length="317" mass="33557">MLSQSAWHFGAASDPETPERIAARLASREHQALIAATREGVAAPALVGEDAVRINAALPFSNAPILAASSFSMVRAAASDKERAQLCMTQAIYYEAGFEPLDGRRAVAQVVLNRLRHPAFPKTVCGVVYEGADRRVCQFSFTCDGSLARTPAAGAWREAQAIAKAALAGAVDRAVGTATHYHTDWVSPYWAPRLTKLVQVGAHIFYRWPGSWGMPAAFSGRYAGLEALPAVQLATVQPEVPAEVAAILARMPPERRAENDVGGRLDVTKGWSLSIPAPDETRGAFAAATSGQAAPATRATALASADPSADKQRLASQ</sequence>
<gene>
    <name evidence="3" type="ORF">K7G82_29020</name>
</gene>
<dbReference type="Pfam" id="PF07486">
    <property type="entry name" value="Hydrolase_2"/>
    <property type="match status" value="1"/>
</dbReference>
<accession>A0ABS7PZ47</accession>
<feature type="domain" description="Cell wall hydrolase SleB" evidence="2">
    <location>
        <begin position="99"/>
        <end position="206"/>
    </location>
</feature>
<dbReference type="InterPro" id="IPR042047">
    <property type="entry name" value="SleB_dom1"/>
</dbReference>
<name>A0ABS7PZ47_9SPHN</name>
<protein>
    <submittedName>
        <fullName evidence="3">Cell wall hydrolase</fullName>
    </submittedName>
</protein>
<dbReference type="EMBL" id="JAINVV010000017">
    <property type="protein sequence ID" value="MBY8826381.1"/>
    <property type="molecule type" value="Genomic_DNA"/>
</dbReference>
<feature type="compositionally biased region" description="Basic and acidic residues" evidence="1">
    <location>
        <begin position="308"/>
        <end position="317"/>
    </location>
</feature>
<keyword evidence="4" id="KW-1185">Reference proteome</keyword>
<feature type="compositionally biased region" description="Low complexity" evidence="1">
    <location>
        <begin position="284"/>
        <end position="305"/>
    </location>
</feature>
<evidence type="ECO:0000313" key="4">
    <source>
        <dbReference type="Proteomes" id="UP000706039"/>
    </source>
</evidence>
<feature type="region of interest" description="Disordered" evidence="1">
    <location>
        <begin position="284"/>
        <end position="317"/>
    </location>
</feature>
<comment type="caution">
    <text evidence="3">The sequence shown here is derived from an EMBL/GenBank/DDBJ whole genome shotgun (WGS) entry which is preliminary data.</text>
</comment>
<organism evidence="3 4">
    <name type="scientific">Sphingomonas colocasiae</name>
    <dbReference type="NCBI Taxonomy" id="1848973"/>
    <lineage>
        <taxon>Bacteria</taxon>
        <taxon>Pseudomonadati</taxon>
        <taxon>Pseudomonadota</taxon>
        <taxon>Alphaproteobacteria</taxon>
        <taxon>Sphingomonadales</taxon>
        <taxon>Sphingomonadaceae</taxon>
        <taxon>Sphingomonas</taxon>
    </lineage>
</organism>
<keyword evidence="3" id="KW-0378">Hydrolase</keyword>
<dbReference type="Gene3D" id="1.10.10.2520">
    <property type="entry name" value="Cell wall hydrolase SleB, domain 1"/>
    <property type="match status" value="1"/>
</dbReference>
<evidence type="ECO:0000256" key="1">
    <source>
        <dbReference type="SAM" id="MobiDB-lite"/>
    </source>
</evidence>
<evidence type="ECO:0000259" key="2">
    <source>
        <dbReference type="Pfam" id="PF07486"/>
    </source>
</evidence>
<dbReference type="GO" id="GO:0016787">
    <property type="term" value="F:hydrolase activity"/>
    <property type="evidence" value="ECO:0007669"/>
    <property type="project" value="UniProtKB-KW"/>
</dbReference>
<evidence type="ECO:0000313" key="3">
    <source>
        <dbReference type="EMBL" id="MBY8826381.1"/>
    </source>
</evidence>